<dbReference type="EMBL" id="JADKGY010000001">
    <property type="protein sequence ID" value="MBK9981824.1"/>
    <property type="molecule type" value="Genomic_DNA"/>
</dbReference>
<evidence type="ECO:0000313" key="2">
    <source>
        <dbReference type="EMBL" id="MBK9981824.1"/>
    </source>
</evidence>
<accession>A0A9D7STG6</accession>
<protein>
    <submittedName>
        <fullName evidence="2">DUF1761 domain-containing protein</fullName>
    </submittedName>
</protein>
<feature type="transmembrane region" description="Helical" evidence="1">
    <location>
        <begin position="16"/>
        <end position="34"/>
    </location>
</feature>
<comment type="caution">
    <text evidence="2">The sequence shown here is derived from an EMBL/GenBank/DDBJ whole genome shotgun (WGS) entry which is preliminary data.</text>
</comment>
<proteinExistence type="predicted"/>
<feature type="transmembrane region" description="Helical" evidence="1">
    <location>
        <begin position="46"/>
        <end position="67"/>
    </location>
</feature>
<organism evidence="2 3">
    <name type="scientific">Candidatus Opimibacter skivensis</name>
    <dbReference type="NCBI Taxonomy" id="2982028"/>
    <lineage>
        <taxon>Bacteria</taxon>
        <taxon>Pseudomonadati</taxon>
        <taxon>Bacteroidota</taxon>
        <taxon>Saprospiria</taxon>
        <taxon>Saprospirales</taxon>
        <taxon>Saprospiraceae</taxon>
        <taxon>Candidatus Opimibacter</taxon>
    </lineage>
</organism>
<name>A0A9D7STG6_9BACT</name>
<keyword evidence="1" id="KW-1133">Transmembrane helix</keyword>
<evidence type="ECO:0000256" key="1">
    <source>
        <dbReference type="SAM" id="Phobius"/>
    </source>
</evidence>
<gene>
    <name evidence="2" type="ORF">IPP15_05265</name>
</gene>
<dbReference type="Pfam" id="PF08570">
    <property type="entry name" value="DUF1761"/>
    <property type="match status" value="1"/>
</dbReference>
<sequence>MSSQIDWHSHPRTMKLAGQAAFFTWLGFFLPLDLNTEAWEMKSWKLFFINTSYYLLSLIIVAFILMMM</sequence>
<reference evidence="2 3" key="1">
    <citation type="submission" date="2020-10" db="EMBL/GenBank/DDBJ databases">
        <title>Connecting structure to function with the recovery of over 1000 high-quality activated sludge metagenome-assembled genomes encoding full-length rRNA genes using long-read sequencing.</title>
        <authorList>
            <person name="Singleton C.M."/>
            <person name="Petriglieri F."/>
            <person name="Kristensen J.M."/>
            <person name="Kirkegaard R.H."/>
            <person name="Michaelsen T.Y."/>
            <person name="Andersen M.H."/>
            <person name="Karst S.M."/>
            <person name="Dueholm M.S."/>
            <person name="Nielsen P.H."/>
            <person name="Albertsen M."/>
        </authorList>
    </citation>
    <scope>NUCLEOTIDE SEQUENCE [LARGE SCALE GENOMIC DNA]</scope>
    <source>
        <strain evidence="2">Ribe_18-Q3-R11-54_MAXAC.273</strain>
    </source>
</reference>
<keyword evidence="1" id="KW-0472">Membrane</keyword>
<dbReference type="InterPro" id="IPR013879">
    <property type="entry name" value="DUF1761"/>
</dbReference>
<evidence type="ECO:0000313" key="3">
    <source>
        <dbReference type="Proteomes" id="UP000808337"/>
    </source>
</evidence>
<keyword evidence="1" id="KW-0812">Transmembrane</keyword>
<dbReference type="Proteomes" id="UP000808337">
    <property type="component" value="Unassembled WGS sequence"/>
</dbReference>
<dbReference type="AlphaFoldDB" id="A0A9D7STG6"/>